<dbReference type="InterPro" id="IPR010451">
    <property type="entry name" value="Acetoacetate_decarboxylase"/>
</dbReference>
<evidence type="ECO:0008006" key="3">
    <source>
        <dbReference type="Google" id="ProtNLM"/>
    </source>
</evidence>
<evidence type="ECO:0000313" key="2">
    <source>
        <dbReference type="Proteomes" id="UP000183810"/>
    </source>
</evidence>
<dbReference type="EMBL" id="CP018082">
    <property type="protein sequence ID" value="APE34718.1"/>
    <property type="molecule type" value="Genomic_DNA"/>
</dbReference>
<gene>
    <name evidence="1" type="ORF">BOX37_13000</name>
</gene>
<name>A0A1J0VRR2_9NOCA</name>
<dbReference type="Pfam" id="PF06314">
    <property type="entry name" value="ADC"/>
    <property type="match status" value="1"/>
</dbReference>
<dbReference type="Proteomes" id="UP000183810">
    <property type="component" value="Chromosome"/>
</dbReference>
<organism evidence="1 2">
    <name type="scientific">Nocardia mangyaensis</name>
    <dbReference type="NCBI Taxonomy" id="2213200"/>
    <lineage>
        <taxon>Bacteria</taxon>
        <taxon>Bacillati</taxon>
        <taxon>Actinomycetota</taxon>
        <taxon>Actinomycetes</taxon>
        <taxon>Mycobacteriales</taxon>
        <taxon>Nocardiaceae</taxon>
        <taxon>Nocardia</taxon>
    </lineage>
</organism>
<reference evidence="1" key="1">
    <citation type="submission" date="2016-11" db="EMBL/GenBank/DDBJ databases">
        <authorList>
            <person name="Jaros S."/>
            <person name="Januszkiewicz K."/>
            <person name="Wedrychowicz H."/>
        </authorList>
    </citation>
    <scope>NUCLEOTIDE SEQUENCE [LARGE SCALE GENOMIC DNA]</scope>
    <source>
        <strain evidence="1">Y48</strain>
    </source>
</reference>
<dbReference type="SUPFAM" id="SSF160104">
    <property type="entry name" value="Acetoacetate decarboxylase-like"/>
    <property type="match status" value="1"/>
</dbReference>
<dbReference type="Gene3D" id="2.40.400.10">
    <property type="entry name" value="Acetoacetate decarboxylase-like"/>
    <property type="match status" value="1"/>
</dbReference>
<evidence type="ECO:0000313" key="1">
    <source>
        <dbReference type="EMBL" id="APE34718.1"/>
    </source>
</evidence>
<accession>A0A1J0VRR2</accession>
<dbReference type="GO" id="GO:0016829">
    <property type="term" value="F:lyase activity"/>
    <property type="evidence" value="ECO:0007669"/>
    <property type="project" value="InterPro"/>
</dbReference>
<dbReference type="InterPro" id="IPR023375">
    <property type="entry name" value="ADC_dom_sf"/>
</dbReference>
<proteinExistence type="predicted"/>
<protein>
    <recommendedName>
        <fullName evidence="3">Acetoacetate decarboxylase</fullName>
    </recommendedName>
</protein>
<keyword evidence="2" id="KW-1185">Reference proteome</keyword>
<dbReference type="KEGG" id="nsl:BOX37_13000"/>
<dbReference type="AlphaFoldDB" id="A0A1J0VRR2"/>
<sequence length="270" mass="29024">MSFRQSAESIDRINATLANKRLTGERIEVAFRSDPDVIATVLPAPLMPTGSGRVVVRVTRWVTNYCGAFTMAGLYVDSVHNGIEGEYILAMFIDGYDPALLIGREGFGEPKKMASIDLFRTQNSFVGTVDRMGTRLMTLHVDAGEDTGPAAGNGVLYSVKATLALGGGLQDDALLLAQEVEVRSPQVRPGTGSVVLGGTAHDPLDEFPVLEVLSASYATSEMGQPRPVGDSYLQAVIPKEEFLPFHYGRLDDWSAHNALDQHENGLAGTV</sequence>